<evidence type="ECO:0000259" key="6">
    <source>
        <dbReference type="Pfam" id="PF00692"/>
    </source>
</evidence>
<dbReference type="NCBIfam" id="TIGR00576">
    <property type="entry name" value="dut"/>
    <property type="match status" value="1"/>
</dbReference>
<dbReference type="EMBL" id="PEZX01000027">
    <property type="protein sequence ID" value="PIS06957.1"/>
    <property type="molecule type" value="Genomic_DNA"/>
</dbReference>
<dbReference type="AlphaFoldDB" id="A0A2M6R8Y7"/>
<proteinExistence type="inferred from homology"/>
<protein>
    <recommendedName>
        <fullName evidence="2">dUTP diphosphatase</fullName>
        <ecNumber evidence="2">3.6.1.23</ecNumber>
    </recommendedName>
</protein>
<dbReference type="SUPFAM" id="SSF51283">
    <property type="entry name" value="dUTPase-like"/>
    <property type="match status" value="1"/>
</dbReference>
<evidence type="ECO:0000313" key="7">
    <source>
        <dbReference type="EMBL" id="PIS06957.1"/>
    </source>
</evidence>
<sequence>MSTIVRFKKLHPDAIEPSFGHPGDAGADLYAIAEYILKPSTYTQVKTGIALEFPAGYVALIWDKTSSPVRGWHTMGGVFDSGYRGEYILFLYNITGKSVKIKKGDKIAQVLIQPIVHPTYNETHTMTETSRGTGRVGSTGMR</sequence>
<dbReference type="PANTHER" id="PTHR11241:SF0">
    <property type="entry name" value="DEOXYURIDINE 5'-TRIPHOSPHATE NUCLEOTIDOHYDROLASE"/>
    <property type="match status" value="1"/>
</dbReference>
<dbReference type="GO" id="GO:0046081">
    <property type="term" value="P:dUTP catabolic process"/>
    <property type="evidence" value="ECO:0007669"/>
    <property type="project" value="InterPro"/>
</dbReference>
<dbReference type="Pfam" id="PF00692">
    <property type="entry name" value="dUTPase"/>
    <property type="match status" value="1"/>
</dbReference>
<dbReference type="Gene3D" id="2.70.40.10">
    <property type="match status" value="1"/>
</dbReference>
<comment type="similarity">
    <text evidence="1">Belongs to the dUTPase family.</text>
</comment>
<dbReference type="InterPro" id="IPR036157">
    <property type="entry name" value="dUTPase-like_sf"/>
</dbReference>
<dbReference type="Proteomes" id="UP000231162">
    <property type="component" value="Unassembled WGS sequence"/>
</dbReference>
<dbReference type="GO" id="GO:0004170">
    <property type="term" value="F:dUTP diphosphatase activity"/>
    <property type="evidence" value="ECO:0007669"/>
    <property type="project" value="UniProtKB-EC"/>
</dbReference>
<dbReference type="GO" id="GO:0006226">
    <property type="term" value="P:dUMP biosynthetic process"/>
    <property type="evidence" value="ECO:0007669"/>
    <property type="project" value="InterPro"/>
</dbReference>
<evidence type="ECO:0000256" key="2">
    <source>
        <dbReference type="ARBA" id="ARBA00012379"/>
    </source>
</evidence>
<accession>A0A2M6R8Y7</accession>
<dbReference type="CDD" id="cd07557">
    <property type="entry name" value="trimeric_dUTPase"/>
    <property type="match status" value="1"/>
</dbReference>
<keyword evidence="3" id="KW-0378">Hydrolase</keyword>
<reference evidence="8" key="1">
    <citation type="submission" date="2017-09" db="EMBL/GenBank/DDBJ databases">
        <title>Depth-based differentiation of microbial function through sediment-hosted aquifers and enrichment of novel symbionts in the deep terrestrial subsurface.</title>
        <authorList>
            <person name="Probst A.J."/>
            <person name="Ladd B."/>
            <person name="Jarett J.K."/>
            <person name="Geller-Mcgrath D.E."/>
            <person name="Sieber C.M.K."/>
            <person name="Emerson J.B."/>
            <person name="Anantharaman K."/>
            <person name="Thomas B.C."/>
            <person name="Malmstrom R."/>
            <person name="Stieglmeier M."/>
            <person name="Klingl A."/>
            <person name="Woyke T."/>
            <person name="Ryan C.M."/>
            <person name="Banfield J.F."/>
        </authorList>
    </citation>
    <scope>NUCLEOTIDE SEQUENCE [LARGE SCALE GENOMIC DNA]</scope>
</reference>
<dbReference type="GO" id="GO:0000287">
    <property type="term" value="F:magnesium ion binding"/>
    <property type="evidence" value="ECO:0007669"/>
    <property type="project" value="InterPro"/>
</dbReference>
<dbReference type="PANTHER" id="PTHR11241">
    <property type="entry name" value="DEOXYURIDINE 5'-TRIPHOSPHATE NUCLEOTIDOHYDROLASE"/>
    <property type="match status" value="1"/>
</dbReference>
<gene>
    <name evidence="7" type="ORF">COT79_01880</name>
</gene>
<evidence type="ECO:0000256" key="5">
    <source>
        <dbReference type="ARBA" id="ARBA00047686"/>
    </source>
</evidence>
<comment type="catalytic activity">
    <reaction evidence="5">
        <text>dUTP + H2O = dUMP + diphosphate + H(+)</text>
        <dbReference type="Rhea" id="RHEA:10248"/>
        <dbReference type="ChEBI" id="CHEBI:15377"/>
        <dbReference type="ChEBI" id="CHEBI:15378"/>
        <dbReference type="ChEBI" id="CHEBI:33019"/>
        <dbReference type="ChEBI" id="CHEBI:61555"/>
        <dbReference type="ChEBI" id="CHEBI:246422"/>
        <dbReference type="EC" id="3.6.1.23"/>
    </reaction>
</comment>
<evidence type="ECO:0000313" key="8">
    <source>
        <dbReference type="Proteomes" id="UP000231162"/>
    </source>
</evidence>
<evidence type="ECO:0000256" key="4">
    <source>
        <dbReference type="ARBA" id="ARBA00023080"/>
    </source>
</evidence>
<dbReference type="EC" id="3.6.1.23" evidence="2"/>
<keyword evidence="4" id="KW-0546">Nucleotide metabolism</keyword>
<dbReference type="InterPro" id="IPR008181">
    <property type="entry name" value="dUTPase"/>
</dbReference>
<comment type="caution">
    <text evidence="7">The sequence shown here is derived from an EMBL/GenBank/DDBJ whole genome shotgun (WGS) entry which is preliminary data.</text>
</comment>
<dbReference type="InterPro" id="IPR033704">
    <property type="entry name" value="dUTPase_trimeric"/>
</dbReference>
<evidence type="ECO:0000256" key="1">
    <source>
        <dbReference type="ARBA" id="ARBA00006581"/>
    </source>
</evidence>
<evidence type="ECO:0000256" key="3">
    <source>
        <dbReference type="ARBA" id="ARBA00022801"/>
    </source>
</evidence>
<dbReference type="InterPro" id="IPR029054">
    <property type="entry name" value="dUTPase-like"/>
</dbReference>
<organism evidence="7 8">
    <name type="scientific">Candidatus Berkelbacteria bacterium CG10_big_fil_rev_8_21_14_0_10_43_14</name>
    <dbReference type="NCBI Taxonomy" id="1974515"/>
    <lineage>
        <taxon>Bacteria</taxon>
        <taxon>Candidatus Berkelbacteria</taxon>
    </lineage>
</organism>
<feature type="domain" description="dUTPase-like" evidence="6">
    <location>
        <begin position="17"/>
        <end position="140"/>
    </location>
</feature>
<name>A0A2M6R8Y7_9BACT</name>